<feature type="compositionally biased region" description="Basic residues" evidence="1">
    <location>
        <begin position="533"/>
        <end position="548"/>
    </location>
</feature>
<evidence type="ECO:0000256" key="1">
    <source>
        <dbReference type="SAM" id="MobiDB-lite"/>
    </source>
</evidence>
<dbReference type="AlphaFoldDB" id="A0A165G2U6"/>
<feature type="compositionally biased region" description="Low complexity" evidence="1">
    <location>
        <begin position="338"/>
        <end position="366"/>
    </location>
</feature>
<accession>A0A165G2U6</accession>
<dbReference type="EMBL" id="KV407460">
    <property type="protein sequence ID" value="KZF21676.1"/>
    <property type="molecule type" value="Genomic_DNA"/>
</dbReference>
<evidence type="ECO:0000313" key="3">
    <source>
        <dbReference type="Proteomes" id="UP000076632"/>
    </source>
</evidence>
<feature type="compositionally biased region" description="Basic and acidic residues" evidence="1">
    <location>
        <begin position="684"/>
        <end position="713"/>
    </location>
</feature>
<feature type="compositionally biased region" description="Basic and acidic residues" evidence="1">
    <location>
        <begin position="563"/>
        <end position="575"/>
    </location>
</feature>
<organism evidence="2 3">
    <name type="scientific">Xylona heveae (strain CBS 132557 / TC161)</name>
    <dbReference type="NCBI Taxonomy" id="1328760"/>
    <lineage>
        <taxon>Eukaryota</taxon>
        <taxon>Fungi</taxon>
        <taxon>Dikarya</taxon>
        <taxon>Ascomycota</taxon>
        <taxon>Pezizomycotina</taxon>
        <taxon>Xylonomycetes</taxon>
        <taxon>Xylonales</taxon>
        <taxon>Xylonaceae</taxon>
        <taxon>Xylona</taxon>
    </lineage>
</organism>
<dbReference type="GeneID" id="28894502"/>
<protein>
    <submittedName>
        <fullName evidence="2">Uncharacterized protein</fullName>
    </submittedName>
</protein>
<proteinExistence type="predicted"/>
<dbReference type="InParanoid" id="A0A165G2U6"/>
<sequence>MDAESGTSEMLSVSDIDAGPGPGHESGKISGVDGGEDNGSVAVAALEPQADTESDFASIEALLGLDCVSEAEAEAATLPGSGANKYPYIHDENFTFPSDSFTASSSSASAFPTDSTLSAEEAFFAYSELAVPESMNTPNTERLPHLAYLENPTNSAGVAGPANPANPAGQAHSTYRVKSGELTDSVAPTGSAGSVHPAVSARMDGLPPHAQTAVQSGGQSGLQGGKIAGNIFPNAHNMANANNTDGSLVMNATSGPNGMDGAGEMSSMAERRIMAQMMNFIRQAFIKNNRLNAGGAVPARCNMQGKAQMHHQMPDWASMPDQTACQAGQHVRPAGPSQHQPQREQAQGQQQQQQQRQQAQGKAQGAKPDSEGLPISAANPLTSQNGIAVATNGANQREVNANAEVEASNAEVGNIPKSSNKLDTATAAVMPAGSESNPHAYVAPVANMRRDTVHTNNDKEGINKSTGNLPNPVAQVQSNNSNNWMMATKEMQMDIDEDGDEDYNTYLEYKEKGYGGVLHPGWKFGADDASKKRNERKKPQPKQNKKKQASQPQSKEIPVEGNTAKKPEVNEETFEQFKKGLEEKCQAGEKRKAIGEPCGDDNGNDGGKRQSDQPVQKENPQPQPQPQKPPARKRARTTGSGKRGITQDDAEDQSLFVSEGEDSPCALAQPHSPARQTKAAPANDTKETKEAEEAEEAKETREAKKVVEVRDLKQQPAAQATKV</sequence>
<feature type="region of interest" description="Disordered" evidence="1">
    <location>
        <begin position="1"/>
        <end position="39"/>
    </location>
</feature>
<feature type="region of interest" description="Disordered" evidence="1">
    <location>
        <begin position="588"/>
        <end position="723"/>
    </location>
</feature>
<feature type="region of interest" description="Disordered" evidence="1">
    <location>
        <begin position="318"/>
        <end position="380"/>
    </location>
</feature>
<feature type="region of interest" description="Disordered" evidence="1">
    <location>
        <begin position="517"/>
        <end position="575"/>
    </location>
</feature>
<reference evidence="2 3" key="1">
    <citation type="journal article" date="2016" name="Fungal Biol.">
        <title>The genome of Xylona heveae provides a window into fungal endophytism.</title>
        <authorList>
            <person name="Gazis R."/>
            <person name="Kuo A."/>
            <person name="Riley R."/>
            <person name="LaButti K."/>
            <person name="Lipzen A."/>
            <person name="Lin J."/>
            <person name="Amirebrahimi M."/>
            <person name="Hesse C.N."/>
            <person name="Spatafora J.W."/>
            <person name="Henrissat B."/>
            <person name="Hainaut M."/>
            <person name="Grigoriev I.V."/>
            <person name="Hibbett D.S."/>
        </authorList>
    </citation>
    <scope>NUCLEOTIDE SEQUENCE [LARGE SCALE GENOMIC DNA]</scope>
    <source>
        <strain evidence="2 3">TC161</strain>
    </source>
</reference>
<dbReference type="Proteomes" id="UP000076632">
    <property type="component" value="Unassembled WGS sequence"/>
</dbReference>
<name>A0A165G2U6_XYLHT</name>
<keyword evidence="3" id="KW-1185">Reference proteome</keyword>
<gene>
    <name evidence="2" type="ORF">L228DRAFT_157652</name>
</gene>
<feature type="compositionally biased region" description="Polar residues" evidence="1">
    <location>
        <begin position="1"/>
        <end position="11"/>
    </location>
</feature>
<dbReference type="RefSeq" id="XP_018187231.1">
    <property type="nucleotide sequence ID" value="XM_018329365.1"/>
</dbReference>
<evidence type="ECO:0000313" key="2">
    <source>
        <dbReference type="EMBL" id="KZF21676.1"/>
    </source>
</evidence>